<gene>
    <name evidence="1" type="ORF">MLD38_034834</name>
</gene>
<dbReference type="EMBL" id="CM042889">
    <property type="protein sequence ID" value="KAI4321458.1"/>
    <property type="molecule type" value="Genomic_DNA"/>
</dbReference>
<dbReference type="Proteomes" id="UP001057402">
    <property type="component" value="Chromosome 10"/>
</dbReference>
<organism evidence="1 2">
    <name type="scientific">Melastoma candidum</name>
    <dbReference type="NCBI Taxonomy" id="119954"/>
    <lineage>
        <taxon>Eukaryota</taxon>
        <taxon>Viridiplantae</taxon>
        <taxon>Streptophyta</taxon>
        <taxon>Embryophyta</taxon>
        <taxon>Tracheophyta</taxon>
        <taxon>Spermatophyta</taxon>
        <taxon>Magnoliopsida</taxon>
        <taxon>eudicotyledons</taxon>
        <taxon>Gunneridae</taxon>
        <taxon>Pentapetalae</taxon>
        <taxon>rosids</taxon>
        <taxon>malvids</taxon>
        <taxon>Myrtales</taxon>
        <taxon>Melastomataceae</taxon>
        <taxon>Melastomatoideae</taxon>
        <taxon>Melastomateae</taxon>
        <taxon>Melastoma</taxon>
    </lineage>
</organism>
<protein>
    <submittedName>
        <fullName evidence="1">Uncharacterized protein</fullName>
    </submittedName>
</protein>
<comment type="caution">
    <text evidence="1">The sequence shown here is derived from an EMBL/GenBank/DDBJ whole genome shotgun (WGS) entry which is preliminary data.</text>
</comment>
<accession>A0ACB9MBR7</accession>
<evidence type="ECO:0000313" key="1">
    <source>
        <dbReference type="EMBL" id="KAI4321458.1"/>
    </source>
</evidence>
<name>A0ACB9MBR7_9MYRT</name>
<keyword evidence="2" id="KW-1185">Reference proteome</keyword>
<proteinExistence type="predicted"/>
<evidence type="ECO:0000313" key="2">
    <source>
        <dbReference type="Proteomes" id="UP001057402"/>
    </source>
</evidence>
<reference evidence="2" key="1">
    <citation type="journal article" date="2023" name="Front. Plant Sci.">
        <title>Chromosomal-level genome assembly of Melastoma candidum provides insights into trichome evolution.</title>
        <authorList>
            <person name="Zhong Y."/>
            <person name="Wu W."/>
            <person name="Sun C."/>
            <person name="Zou P."/>
            <person name="Liu Y."/>
            <person name="Dai S."/>
            <person name="Zhou R."/>
        </authorList>
    </citation>
    <scope>NUCLEOTIDE SEQUENCE [LARGE SCALE GENOMIC DNA]</scope>
</reference>
<sequence length="91" mass="10120">MTLVRHAQGIHKVEEEKNHSACLSYDFLDGHLTPIGWEQVHSLQKHHVQAQGLNKKIELMITSPLLSAFTLLRSNGQEGSTIKTHAGKPSI</sequence>